<evidence type="ECO:0008006" key="3">
    <source>
        <dbReference type="Google" id="ProtNLM"/>
    </source>
</evidence>
<dbReference type="SUPFAM" id="SSF53098">
    <property type="entry name" value="Ribonuclease H-like"/>
    <property type="match status" value="1"/>
</dbReference>
<accession>A0A4Y2RR31</accession>
<dbReference type="PANTHER" id="PTHR45749:SF21">
    <property type="entry name" value="DUF4371 DOMAIN-CONTAINING PROTEIN"/>
    <property type="match status" value="1"/>
</dbReference>
<dbReference type="PANTHER" id="PTHR45749">
    <property type="match status" value="1"/>
</dbReference>
<comment type="caution">
    <text evidence="1">The sequence shown here is derived from an EMBL/GenBank/DDBJ whole genome shotgun (WGS) entry which is preliminary data.</text>
</comment>
<dbReference type="OrthoDB" id="6759200at2759"/>
<reference evidence="1 2" key="1">
    <citation type="journal article" date="2019" name="Sci. Rep.">
        <title>Orb-weaving spider Araneus ventricosus genome elucidates the spidroin gene catalogue.</title>
        <authorList>
            <person name="Kono N."/>
            <person name="Nakamura H."/>
            <person name="Ohtoshi R."/>
            <person name="Moran D.A.P."/>
            <person name="Shinohara A."/>
            <person name="Yoshida Y."/>
            <person name="Fujiwara M."/>
            <person name="Mori M."/>
            <person name="Tomita M."/>
            <person name="Arakawa K."/>
        </authorList>
    </citation>
    <scope>NUCLEOTIDE SEQUENCE [LARGE SCALE GENOMIC DNA]</scope>
</reference>
<proteinExistence type="predicted"/>
<sequence>MEEVVRFVDINFEEKTVCIRESVLGFILVIMKDAKSLVECILNQLRNDAMDLDDCHSQCYDNVEVMTDYKTGVQKRITEKNNLVIFINCDNHSPNLIGVHSAKQDPVMVTFFGTIQAFYVFFSRSTSRWEILVSTIPITVKSESETRWSSRAEADELLDLLHNMVEDADETSQTGSDARNLCNRMLAYDF</sequence>
<organism evidence="1 2">
    <name type="scientific">Araneus ventricosus</name>
    <name type="common">Orbweaver spider</name>
    <name type="synonym">Epeira ventricosa</name>
    <dbReference type="NCBI Taxonomy" id="182803"/>
    <lineage>
        <taxon>Eukaryota</taxon>
        <taxon>Metazoa</taxon>
        <taxon>Ecdysozoa</taxon>
        <taxon>Arthropoda</taxon>
        <taxon>Chelicerata</taxon>
        <taxon>Arachnida</taxon>
        <taxon>Araneae</taxon>
        <taxon>Araneomorphae</taxon>
        <taxon>Entelegynae</taxon>
        <taxon>Araneoidea</taxon>
        <taxon>Araneidae</taxon>
        <taxon>Araneus</taxon>
    </lineage>
</organism>
<dbReference type="EMBL" id="BGPR01017962">
    <property type="protein sequence ID" value="GBN77816.1"/>
    <property type="molecule type" value="Genomic_DNA"/>
</dbReference>
<evidence type="ECO:0000313" key="1">
    <source>
        <dbReference type="EMBL" id="GBN77816.1"/>
    </source>
</evidence>
<dbReference type="InterPro" id="IPR012337">
    <property type="entry name" value="RNaseH-like_sf"/>
</dbReference>
<evidence type="ECO:0000313" key="2">
    <source>
        <dbReference type="Proteomes" id="UP000499080"/>
    </source>
</evidence>
<name>A0A4Y2RR31_ARAVE</name>
<dbReference type="Proteomes" id="UP000499080">
    <property type="component" value="Unassembled WGS sequence"/>
</dbReference>
<keyword evidence="2" id="KW-1185">Reference proteome</keyword>
<gene>
    <name evidence="1" type="ORF">AVEN_123081_1</name>
</gene>
<dbReference type="AlphaFoldDB" id="A0A4Y2RR31"/>
<protein>
    <recommendedName>
        <fullName evidence="3">DUF4371 domain-containing protein</fullName>
    </recommendedName>
</protein>